<sequence>MCLVLCLELLASVLSCYISESSRLDCPTSVMFRRRCLHVIVGIWLGIYMRTCTYTTGLAGNIIVEILSIIVISNH</sequence>
<name>A0A564YUP9_HYMDI</name>
<keyword evidence="3" id="KW-1185">Reference proteome</keyword>
<feature type="signal peptide" evidence="1">
    <location>
        <begin position="1"/>
        <end position="15"/>
    </location>
</feature>
<evidence type="ECO:0000256" key="1">
    <source>
        <dbReference type="SAM" id="SignalP"/>
    </source>
</evidence>
<keyword evidence="1" id="KW-0732">Signal</keyword>
<reference evidence="2 3" key="1">
    <citation type="submission" date="2019-07" db="EMBL/GenBank/DDBJ databases">
        <authorList>
            <person name="Jastrzebski P J."/>
            <person name="Paukszto L."/>
            <person name="Jastrzebski P J."/>
        </authorList>
    </citation>
    <scope>NUCLEOTIDE SEQUENCE [LARGE SCALE GENOMIC DNA]</scope>
    <source>
        <strain evidence="2 3">WMS-il1</strain>
    </source>
</reference>
<evidence type="ECO:0000313" key="2">
    <source>
        <dbReference type="EMBL" id="VUZ50982.1"/>
    </source>
</evidence>
<dbReference type="EMBL" id="CABIJS010000410">
    <property type="protein sequence ID" value="VUZ50982.1"/>
    <property type="molecule type" value="Genomic_DNA"/>
</dbReference>
<proteinExistence type="predicted"/>
<protein>
    <recommendedName>
        <fullName evidence="4">Secreted protein</fullName>
    </recommendedName>
</protein>
<accession>A0A564YUP9</accession>
<feature type="chain" id="PRO_5022238150" description="Secreted protein" evidence="1">
    <location>
        <begin position="16"/>
        <end position="75"/>
    </location>
</feature>
<evidence type="ECO:0008006" key="4">
    <source>
        <dbReference type="Google" id="ProtNLM"/>
    </source>
</evidence>
<dbReference type="Proteomes" id="UP000321570">
    <property type="component" value="Unassembled WGS sequence"/>
</dbReference>
<dbReference type="AlphaFoldDB" id="A0A564YUP9"/>
<organism evidence="2 3">
    <name type="scientific">Hymenolepis diminuta</name>
    <name type="common">Rat tapeworm</name>
    <dbReference type="NCBI Taxonomy" id="6216"/>
    <lineage>
        <taxon>Eukaryota</taxon>
        <taxon>Metazoa</taxon>
        <taxon>Spiralia</taxon>
        <taxon>Lophotrochozoa</taxon>
        <taxon>Platyhelminthes</taxon>
        <taxon>Cestoda</taxon>
        <taxon>Eucestoda</taxon>
        <taxon>Cyclophyllidea</taxon>
        <taxon>Hymenolepididae</taxon>
        <taxon>Hymenolepis</taxon>
    </lineage>
</organism>
<evidence type="ECO:0000313" key="3">
    <source>
        <dbReference type="Proteomes" id="UP000321570"/>
    </source>
</evidence>
<gene>
    <name evidence="2" type="ORF">WMSIL1_LOCUS9718</name>
</gene>